<evidence type="ECO:0000313" key="2">
    <source>
        <dbReference type="EMBL" id="TQE92819.1"/>
    </source>
</evidence>
<dbReference type="SUPFAM" id="SSF53448">
    <property type="entry name" value="Nucleotide-diphospho-sugar transferases"/>
    <property type="match status" value="1"/>
</dbReference>
<proteinExistence type="predicted"/>
<evidence type="ECO:0000259" key="1">
    <source>
        <dbReference type="Pfam" id="PF00535"/>
    </source>
</evidence>
<gene>
    <name evidence="2" type="ORF">FKY71_19030</name>
</gene>
<comment type="caution">
    <text evidence="2">The sequence shown here is derived from an EMBL/GenBank/DDBJ whole genome shotgun (WGS) entry which is preliminary data.</text>
</comment>
<dbReference type="Pfam" id="PF00535">
    <property type="entry name" value="Glycos_transf_2"/>
    <property type="match status" value="1"/>
</dbReference>
<dbReference type="Proteomes" id="UP000315400">
    <property type="component" value="Unassembled WGS sequence"/>
</dbReference>
<protein>
    <submittedName>
        <fullName evidence="2">Glycosyltransferase family 2 protein</fullName>
    </submittedName>
</protein>
<name>A0A540V7S2_9GAMM</name>
<accession>A0A540V7S2</accession>
<sequence>VSVLVPAHAAQETLHLALDSLLAQTWRNLEVIVVDDCSSDGTFALAQGYACRDSRVKALQQSENRGAYSARNRALRAARGDFVTVHDADDWSHPQKIEIQARDLMQASERIANITCWVRASRELFFHGTTRPSNKLVQLNHSSLMLRRETLEHLGGWDEVRVAADSELMRRIEHHYGPGCVHTLLPDVPLAFALQESSLTRSGMTHVHTLYHGVRREYHVASMHWLTTLKDTAPAHCPDERSFPAPGFILPHRREELVLDLVFILDFNLSGGAYVSTMNYVEAALAQGLRVGLFHWRRYDLDVTRPLRPEIRQMAQEGRIHVVTPGEKVSARTVIAGYPPVLQHGIDMAPVLSCTRFAIITNQMSSRLYSGGDVQYDSGT</sequence>
<feature type="domain" description="Glycosyltransferase 2-like" evidence="1">
    <location>
        <begin position="2"/>
        <end position="115"/>
    </location>
</feature>
<reference evidence="2 3" key="1">
    <citation type="submission" date="2019-06" db="EMBL/GenBank/DDBJ databases">
        <title>Metagenome assembled Genome of Spiribacter salinus SL48-SHIP from the microbial mat of Salt Lake 48 (Novosibirsk region, Russia).</title>
        <authorList>
            <person name="Shipova A."/>
            <person name="Rozanov A.S."/>
            <person name="Bryanskaya A.V."/>
            <person name="Peltek S.E."/>
        </authorList>
    </citation>
    <scope>NUCLEOTIDE SEQUENCE [LARGE SCALE GENOMIC DNA]</scope>
    <source>
        <strain evidence="2">SL48-SHIP-2</strain>
    </source>
</reference>
<dbReference type="PANTHER" id="PTHR22916">
    <property type="entry name" value="GLYCOSYLTRANSFERASE"/>
    <property type="match status" value="1"/>
</dbReference>
<dbReference type="InterPro" id="IPR001173">
    <property type="entry name" value="Glyco_trans_2-like"/>
</dbReference>
<organism evidence="2 3">
    <name type="scientific">Spiribacter salinus</name>
    <dbReference type="NCBI Taxonomy" id="1335746"/>
    <lineage>
        <taxon>Bacteria</taxon>
        <taxon>Pseudomonadati</taxon>
        <taxon>Pseudomonadota</taxon>
        <taxon>Gammaproteobacteria</taxon>
        <taxon>Chromatiales</taxon>
        <taxon>Ectothiorhodospiraceae</taxon>
        <taxon>Spiribacter</taxon>
    </lineage>
</organism>
<evidence type="ECO:0000313" key="3">
    <source>
        <dbReference type="Proteomes" id="UP000315400"/>
    </source>
</evidence>
<dbReference type="Gene3D" id="3.90.550.10">
    <property type="entry name" value="Spore Coat Polysaccharide Biosynthesis Protein SpsA, Chain A"/>
    <property type="match status" value="1"/>
</dbReference>
<dbReference type="EMBL" id="VIFK01000554">
    <property type="protein sequence ID" value="TQE92819.1"/>
    <property type="molecule type" value="Genomic_DNA"/>
</dbReference>
<dbReference type="AlphaFoldDB" id="A0A540V7S2"/>
<feature type="non-terminal residue" evidence="2">
    <location>
        <position position="1"/>
    </location>
</feature>
<dbReference type="GO" id="GO:0016758">
    <property type="term" value="F:hexosyltransferase activity"/>
    <property type="evidence" value="ECO:0007669"/>
    <property type="project" value="UniProtKB-ARBA"/>
</dbReference>
<dbReference type="InterPro" id="IPR029044">
    <property type="entry name" value="Nucleotide-diphossugar_trans"/>
</dbReference>
<keyword evidence="2" id="KW-0808">Transferase</keyword>
<dbReference type="CDD" id="cd00761">
    <property type="entry name" value="Glyco_tranf_GTA_type"/>
    <property type="match status" value="1"/>
</dbReference>